<dbReference type="PANTHER" id="PTHR30177:SF4">
    <property type="entry name" value="OSMOPROTECTANT IMPORT PERMEASE PROTEIN OSMW"/>
    <property type="match status" value="1"/>
</dbReference>
<dbReference type="InterPro" id="IPR051204">
    <property type="entry name" value="ABC_transp_perm/SBD"/>
</dbReference>
<comment type="subcellular location">
    <subcellularLocation>
        <location evidence="6">Cell membrane</location>
        <topology evidence="6">Multi-pass membrane protein</topology>
    </subcellularLocation>
    <subcellularLocation>
        <location evidence="1">Membrane</location>
        <topology evidence="1">Multi-pass membrane protein</topology>
    </subcellularLocation>
</comment>
<dbReference type="InterPro" id="IPR000515">
    <property type="entry name" value="MetI-like"/>
</dbReference>
<keyword evidence="9" id="KW-1185">Reference proteome</keyword>
<comment type="similarity">
    <text evidence="6">Belongs to the binding-protein-dependent transport system permease family.</text>
</comment>
<evidence type="ECO:0000256" key="5">
    <source>
        <dbReference type="ARBA" id="ARBA00023136"/>
    </source>
</evidence>
<dbReference type="Proteomes" id="UP000000263">
    <property type="component" value="Chromosome"/>
</dbReference>
<keyword evidence="4 6" id="KW-1133">Transmembrane helix</keyword>
<evidence type="ECO:0000313" key="8">
    <source>
        <dbReference type="EMBL" id="ABU58611.1"/>
    </source>
</evidence>
<proteinExistence type="inferred from homology"/>
<dbReference type="OrthoDB" id="9801163at2"/>
<dbReference type="FunFam" id="1.10.3720.10:FF:000001">
    <property type="entry name" value="Glycine betaine ABC transporter, permease"/>
    <property type="match status" value="1"/>
</dbReference>
<keyword evidence="3 6" id="KW-0812">Transmembrane</keyword>
<dbReference type="Pfam" id="PF00528">
    <property type="entry name" value="BPD_transp_1"/>
    <property type="match status" value="1"/>
</dbReference>
<feature type="domain" description="ABC transmembrane type-1" evidence="7">
    <location>
        <begin position="15"/>
        <end position="194"/>
    </location>
</feature>
<feature type="transmembrane region" description="Helical" evidence="6">
    <location>
        <begin position="129"/>
        <end position="156"/>
    </location>
</feature>
<dbReference type="EMBL" id="CP000804">
    <property type="protein sequence ID" value="ABU58611.1"/>
    <property type="molecule type" value="Genomic_DNA"/>
</dbReference>
<gene>
    <name evidence="8" type="ordered locus">Rcas_2531</name>
</gene>
<evidence type="ECO:0000313" key="9">
    <source>
        <dbReference type="Proteomes" id="UP000000263"/>
    </source>
</evidence>
<evidence type="ECO:0000259" key="7">
    <source>
        <dbReference type="PROSITE" id="PS50928"/>
    </source>
</evidence>
<feature type="transmembrane region" description="Helical" evidence="6">
    <location>
        <begin position="84"/>
        <end position="108"/>
    </location>
</feature>
<name>A7NM56_ROSCS</name>
<dbReference type="GO" id="GO:0005886">
    <property type="term" value="C:plasma membrane"/>
    <property type="evidence" value="ECO:0007669"/>
    <property type="project" value="UniProtKB-SubCell"/>
</dbReference>
<evidence type="ECO:0000256" key="1">
    <source>
        <dbReference type="ARBA" id="ARBA00004141"/>
    </source>
</evidence>
<dbReference type="RefSeq" id="WP_012121035.1">
    <property type="nucleotide sequence ID" value="NC_009767.1"/>
</dbReference>
<dbReference type="KEGG" id="rca:Rcas_2531"/>
<dbReference type="GO" id="GO:0031460">
    <property type="term" value="P:glycine betaine transport"/>
    <property type="evidence" value="ECO:0007669"/>
    <property type="project" value="TreeGrafter"/>
</dbReference>
<evidence type="ECO:0000256" key="2">
    <source>
        <dbReference type="ARBA" id="ARBA00022448"/>
    </source>
</evidence>
<evidence type="ECO:0000256" key="3">
    <source>
        <dbReference type="ARBA" id="ARBA00022692"/>
    </source>
</evidence>
<dbReference type="AlphaFoldDB" id="A7NM56"/>
<dbReference type="eggNOG" id="COG1174">
    <property type="taxonomic scope" value="Bacteria"/>
</dbReference>
<dbReference type="InterPro" id="IPR035906">
    <property type="entry name" value="MetI-like_sf"/>
</dbReference>
<dbReference type="GO" id="GO:0055085">
    <property type="term" value="P:transmembrane transport"/>
    <property type="evidence" value="ECO:0007669"/>
    <property type="project" value="InterPro"/>
</dbReference>
<feature type="transmembrane region" description="Helical" evidence="6">
    <location>
        <begin position="20"/>
        <end position="41"/>
    </location>
</feature>
<dbReference type="CDD" id="cd06261">
    <property type="entry name" value="TM_PBP2"/>
    <property type="match status" value="1"/>
</dbReference>
<dbReference type="HOGENOM" id="CLU_046113_7_2_0"/>
<feature type="transmembrane region" description="Helical" evidence="6">
    <location>
        <begin position="176"/>
        <end position="197"/>
    </location>
</feature>
<evidence type="ECO:0000256" key="6">
    <source>
        <dbReference type="RuleBase" id="RU363032"/>
    </source>
</evidence>
<dbReference type="Gene3D" id="1.10.3720.10">
    <property type="entry name" value="MetI-like"/>
    <property type="match status" value="1"/>
</dbReference>
<dbReference type="PANTHER" id="PTHR30177">
    <property type="entry name" value="GLYCINE BETAINE/L-PROLINE TRANSPORT SYSTEM PERMEASE PROTEIN PROW"/>
    <property type="match status" value="1"/>
</dbReference>
<feature type="transmembrane region" description="Helical" evidence="6">
    <location>
        <begin position="48"/>
        <end position="72"/>
    </location>
</feature>
<evidence type="ECO:0000256" key="4">
    <source>
        <dbReference type="ARBA" id="ARBA00022989"/>
    </source>
</evidence>
<organism evidence="8 9">
    <name type="scientific">Roseiflexus castenholzii (strain DSM 13941 / HLO8)</name>
    <dbReference type="NCBI Taxonomy" id="383372"/>
    <lineage>
        <taxon>Bacteria</taxon>
        <taxon>Bacillati</taxon>
        <taxon>Chloroflexota</taxon>
        <taxon>Chloroflexia</taxon>
        <taxon>Chloroflexales</taxon>
        <taxon>Roseiflexineae</taxon>
        <taxon>Roseiflexaceae</taxon>
        <taxon>Roseiflexus</taxon>
    </lineage>
</organism>
<accession>A7NM56</accession>
<dbReference type="PROSITE" id="PS50928">
    <property type="entry name" value="ABC_TM1"/>
    <property type="match status" value="1"/>
</dbReference>
<sequence>MRYLIDNLPYVLSLAGQHLLMSGVSLAIALAIALPMGIICARVAWLRSLVLGILGIIYTIPSLSLFVLLIPFTGLGLRPAVIALVAYAQLVLVRNVVVGLTGIDPAIVEAARGMGMTALQRLWRVELPLALPIILAGVRVATLSIIAIGTIAAFINAGGLGLLLFDGVRSSNPEKIIAGAVAVSVLAIGANGVLWAVEQRATQAMQGGRGYKN</sequence>
<protein>
    <submittedName>
        <fullName evidence="8">Binding-protein-dependent transport systems inner membrane component</fullName>
    </submittedName>
</protein>
<reference evidence="8 9" key="1">
    <citation type="submission" date="2007-08" db="EMBL/GenBank/DDBJ databases">
        <title>Complete sequence of Roseiflexus castenholzii DSM 13941.</title>
        <authorList>
            <consortium name="US DOE Joint Genome Institute"/>
            <person name="Copeland A."/>
            <person name="Lucas S."/>
            <person name="Lapidus A."/>
            <person name="Barry K."/>
            <person name="Glavina del Rio T."/>
            <person name="Dalin E."/>
            <person name="Tice H."/>
            <person name="Pitluck S."/>
            <person name="Thompson L.S."/>
            <person name="Brettin T."/>
            <person name="Bruce D."/>
            <person name="Detter J.C."/>
            <person name="Han C."/>
            <person name="Tapia R."/>
            <person name="Schmutz J."/>
            <person name="Larimer F."/>
            <person name="Land M."/>
            <person name="Hauser L."/>
            <person name="Kyrpides N."/>
            <person name="Mikhailova N."/>
            <person name="Bryant D.A."/>
            <person name="Hanada S."/>
            <person name="Tsukatani Y."/>
            <person name="Richardson P."/>
        </authorList>
    </citation>
    <scope>NUCLEOTIDE SEQUENCE [LARGE SCALE GENOMIC DNA]</scope>
    <source>
        <strain evidence="9">DSM 13941 / HLO8</strain>
    </source>
</reference>
<keyword evidence="5 6" id="KW-0472">Membrane</keyword>
<keyword evidence="2 6" id="KW-0813">Transport</keyword>
<dbReference type="STRING" id="383372.Rcas_2531"/>
<dbReference type="SUPFAM" id="SSF161098">
    <property type="entry name" value="MetI-like"/>
    <property type="match status" value="1"/>
</dbReference>